<proteinExistence type="predicted"/>
<dbReference type="AlphaFoldDB" id="A0A9N9DT02"/>
<name>A0A9N9DT02_9GLOM</name>
<evidence type="ECO:0000313" key="2">
    <source>
        <dbReference type="EMBL" id="CAG8651881.1"/>
    </source>
</evidence>
<feature type="region of interest" description="Disordered" evidence="1">
    <location>
        <begin position="106"/>
        <end position="142"/>
    </location>
</feature>
<protein>
    <submittedName>
        <fullName evidence="2">13480_t:CDS:1</fullName>
    </submittedName>
</protein>
<reference evidence="2" key="1">
    <citation type="submission" date="2021-06" db="EMBL/GenBank/DDBJ databases">
        <authorList>
            <person name="Kallberg Y."/>
            <person name="Tangrot J."/>
            <person name="Rosling A."/>
        </authorList>
    </citation>
    <scope>NUCLEOTIDE SEQUENCE</scope>
    <source>
        <strain evidence="2">IN212</strain>
    </source>
</reference>
<evidence type="ECO:0000313" key="3">
    <source>
        <dbReference type="Proteomes" id="UP000789396"/>
    </source>
</evidence>
<gene>
    <name evidence="2" type="ORF">RFULGI_LOCUS8490</name>
</gene>
<feature type="compositionally biased region" description="Low complexity" evidence="1">
    <location>
        <begin position="114"/>
        <end position="142"/>
    </location>
</feature>
<dbReference type="Proteomes" id="UP000789396">
    <property type="component" value="Unassembled WGS sequence"/>
</dbReference>
<accession>A0A9N9DT02</accession>
<keyword evidence="3" id="KW-1185">Reference proteome</keyword>
<dbReference type="EMBL" id="CAJVPZ010013779">
    <property type="protein sequence ID" value="CAG8651881.1"/>
    <property type="molecule type" value="Genomic_DNA"/>
</dbReference>
<feature type="non-terminal residue" evidence="2">
    <location>
        <position position="1"/>
    </location>
</feature>
<organism evidence="2 3">
    <name type="scientific">Racocetra fulgida</name>
    <dbReference type="NCBI Taxonomy" id="60492"/>
    <lineage>
        <taxon>Eukaryota</taxon>
        <taxon>Fungi</taxon>
        <taxon>Fungi incertae sedis</taxon>
        <taxon>Mucoromycota</taxon>
        <taxon>Glomeromycotina</taxon>
        <taxon>Glomeromycetes</taxon>
        <taxon>Diversisporales</taxon>
        <taxon>Gigasporaceae</taxon>
        <taxon>Racocetra</taxon>
    </lineage>
</organism>
<sequence length="142" mass="16059">LEEQVNTILRQGVESVGYQDFAGGTYIDVPYDKLFIMIADPYIHRIIRNYLPQHSHQIIIRGAHYSLVKLRHEFREIQNLISEMRRELRRLTCYVSVPNNKIEIVSFEEDEPHNSSSSNPGNSSNPGSSSNPGNSSNPGSSS</sequence>
<comment type="caution">
    <text evidence="2">The sequence shown here is derived from an EMBL/GenBank/DDBJ whole genome shotgun (WGS) entry which is preliminary data.</text>
</comment>
<evidence type="ECO:0000256" key="1">
    <source>
        <dbReference type="SAM" id="MobiDB-lite"/>
    </source>
</evidence>